<dbReference type="Proteomes" id="UP000461880">
    <property type="component" value="Unassembled WGS sequence"/>
</dbReference>
<dbReference type="SUPFAM" id="SSF55729">
    <property type="entry name" value="Acyl-CoA N-acyltransferases (Nat)"/>
    <property type="match status" value="1"/>
</dbReference>
<evidence type="ECO:0000313" key="3">
    <source>
        <dbReference type="Proteomes" id="UP000461880"/>
    </source>
</evidence>
<dbReference type="InterPro" id="IPR016181">
    <property type="entry name" value="Acyl_CoA_acyltransferase"/>
</dbReference>
<accession>A0A7X2NTJ9</accession>
<dbReference type="InterPro" id="IPR000182">
    <property type="entry name" value="GNAT_dom"/>
</dbReference>
<dbReference type="Gene3D" id="3.40.630.30">
    <property type="match status" value="1"/>
</dbReference>
<comment type="caution">
    <text evidence="2">The sequence shown here is derived from an EMBL/GenBank/DDBJ whole genome shotgun (WGS) entry which is preliminary data.</text>
</comment>
<sequence length="266" mass="30492">MRTAEKRQCLFHRSICSPVQFCPEGIQENGTVQPLCVFPAVSCSHDGADRMISDQDPAKVQYDIADHGPIIAQKACQKLFSAPAGIIRRQREKYMTQYLKPEREELEYRKKLLGSSCSMSWNHGTISFPEEEWDHYLDQYVNSDGSSALGRFIYCDHCGYFTGICEYERISETRCRIRILIQKEERMEHYGTYALIHLAREAKEHGFETLEAAIGPDNAEGIAFLKKRGFCLDHKESGMEYWVLSAQEASSLPDPEKRKSRCRLGC</sequence>
<dbReference type="PROSITE" id="PS51186">
    <property type="entry name" value="GNAT"/>
    <property type="match status" value="1"/>
</dbReference>
<protein>
    <submittedName>
        <fullName evidence="2">GNAT family N-acetyltransferase</fullName>
    </submittedName>
</protein>
<dbReference type="EMBL" id="VUMN01000028">
    <property type="protein sequence ID" value="MSS59309.1"/>
    <property type="molecule type" value="Genomic_DNA"/>
</dbReference>
<keyword evidence="3" id="KW-1185">Reference proteome</keyword>
<dbReference type="Pfam" id="PF00583">
    <property type="entry name" value="Acetyltransf_1"/>
    <property type="match status" value="1"/>
</dbReference>
<dbReference type="GO" id="GO:0016747">
    <property type="term" value="F:acyltransferase activity, transferring groups other than amino-acyl groups"/>
    <property type="evidence" value="ECO:0007669"/>
    <property type="project" value="InterPro"/>
</dbReference>
<organism evidence="2 3">
    <name type="scientific">Stecheria intestinalis</name>
    <dbReference type="NCBI Taxonomy" id="2606630"/>
    <lineage>
        <taxon>Bacteria</taxon>
        <taxon>Bacillati</taxon>
        <taxon>Bacillota</taxon>
        <taxon>Erysipelotrichia</taxon>
        <taxon>Erysipelotrichales</taxon>
        <taxon>Erysipelotrichaceae</taxon>
        <taxon>Stecheria</taxon>
    </lineage>
</organism>
<evidence type="ECO:0000259" key="1">
    <source>
        <dbReference type="PROSITE" id="PS51186"/>
    </source>
</evidence>
<reference evidence="2 3" key="1">
    <citation type="submission" date="2019-08" db="EMBL/GenBank/DDBJ databases">
        <title>In-depth cultivation of the pig gut microbiome towards novel bacterial diversity and tailored functional studies.</title>
        <authorList>
            <person name="Wylensek D."/>
            <person name="Hitch T.C.A."/>
            <person name="Clavel T."/>
        </authorList>
    </citation>
    <scope>NUCLEOTIDE SEQUENCE [LARGE SCALE GENOMIC DNA]</scope>
    <source>
        <strain evidence="2 3">Oil+RF-744-GAM-WT-6</strain>
    </source>
</reference>
<dbReference type="AlphaFoldDB" id="A0A7X2NTJ9"/>
<keyword evidence="2" id="KW-0808">Transferase</keyword>
<feature type="domain" description="N-acetyltransferase" evidence="1">
    <location>
        <begin position="85"/>
        <end position="247"/>
    </location>
</feature>
<name>A0A7X2NTJ9_9FIRM</name>
<gene>
    <name evidence="2" type="ORF">FYJ51_10440</name>
</gene>
<proteinExistence type="predicted"/>
<evidence type="ECO:0000313" key="2">
    <source>
        <dbReference type="EMBL" id="MSS59309.1"/>
    </source>
</evidence>